<accession>A0A6N6M3G9</accession>
<dbReference type="AlphaFoldDB" id="A0A6N6M3G9"/>
<keyword evidence="1" id="KW-0813">Transport</keyword>
<keyword evidence="1" id="KW-0472">Membrane</keyword>
<comment type="function">
    <text evidence="1">Involved in the import of queuosine (Q) precursors, required for Q precursor salvage.</text>
</comment>
<evidence type="ECO:0000313" key="3">
    <source>
        <dbReference type="Proteomes" id="UP000435357"/>
    </source>
</evidence>
<dbReference type="RefSeq" id="WP_151168695.1">
    <property type="nucleotide sequence ID" value="NZ_WACR01000007.1"/>
</dbReference>
<dbReference type="HAMAP" id="MF_02088">
    <property type="entry name" value="Q_prec_transport"/>
    <property type="match status" value="1"/>
</dbReference>
<dbReference type="PANTHER" id="PTHR34300:SF2">
    <property type="entry name" value="QUEUOSINE PRECURSOR TRANSPORTER-RELATED"/>
    <property type="match status" value="1"/>
</dbReference>
<sequence length="226" mass="25492">MKPGKKRQADFFFLILAALFVAALVTTNLIANKFVTVDLGFKVFKISAGVLPYPATFLITDILSEIYGKKKTQAVVFSGFFASIFVLGILWLGNQFPSIDGSPVNDDQYATVFSNSWRVILSSMIAYLAAQFVDVRIYHFWKKLTNGRFLWLRNNGSTIVSQLTDTTLVVLVLFVGVKSFDNILLLILDGWFFKVIMAALDTPLLYAAVYFIQRQFGLERNQEILD</sequence>
<dbReference type="OrthoDB" id="9805479at2"/>
<dbReference type="PANTHER" id="PTHR34300">
    <property type="entry name" value="QUEUOSINE PRECURSOR TRANSPORTER-RELATED"/>
    <property type="match status" value="1"/>
</dbReference>
<feature type="transmembrane region" description="Helical" evidence="1">
    <location>
        <begin position="75"/>
        <end position="96"/>
    </location>
</feature>
<keyword evidence="1" id="KW-1003">Cell membrane</keyword>
<feature type="transmembrane region" description="Helical" evidence="1">
    <location>
        <begin position="12"/>
        <end position="31"/>
    </location>
</feature>
<proteinExistence type="inferred from homology"/>
<comment type="caution">
    <text evidence="2">The sequence shown here is derived from an EMBL/GenBank/DDBJ whole genome shotgun (WGS) entry which is preliminary data.</text>
</comment>
<dbReference type="EMBL" id="WACR01000007">
    <property type="protein sequence ID" value="KAB1063769.1"/>
    <property type="molecule type" value="Genomic_DNA"/>
</dbReference>
<evidence type="ECO:0000313" key="2">
    <source>
        <dbReference type="EMBL" id="KAB1063769.1"/>
    </source>
</evidence>
<dbReference type="Proteomes" id="UP000435357">
    <property type="component" value="Unassembled WGS sequence"/>
</dbReference>
<gene>
    <name evidence="2" type="ORF">F3059_09380</name>
</gene>
<keyword evidence="1" id="KW-1133">Transmembrane helix</keyword>
<feature type="transmembrane region" description="Helical" evidence="1">
    <location>
        <begin position="191"/>
        <end position="212"/>
    </location>
</feature>
<reference evidence="2 3" key="1">
    <citation type="submission" date="2019-09" db="EMBL/GenBank/DDBJ databases">
        <title>Genomes of Cryomorphaceae.</title>
        <authorList>
            <person name="Bowman J.P."/>
        </authorList>
    </citation>
    <scope>NUCLEOTIDE SEQUENCE [LARGE SCALE GENOMIC DNA]</scope>
    <source>
        <strain evidence="2 3">KCTC 52047</strain>
    </source>
</reference>
<feature type="transmembrane region" description="Helical" evidence="1">
    <location>
        <begin position="159"/>
        <end position="179"/>
    </location>
</feature>
<organism evidence="2 3">
    <name type="scientific">Salibacter halophilus</name>
    <dbReference type="NCBI Taxonomy" id="1803916"/>
    <lineage>
        <taxon>Bacteria</taxon>
        <taxon>Pseudomonadati</taxon>
        <taxon>Bacteroidota</taxon>
        <taxon>Flavobacteriia</taxon>
        <taxon>Flavobacteriales</taxon>
        <taxon>Salibacteraceae</taxon>
        <taxon>Salibacter</taxon>
    </lineage>
</organism>
<dbReference type="GO" id="GO:0005886">
    <property type="term" value="C:plasma membrane"/>
    <property type="evidence" value="ECO:0007669"/>
    <property type="project" value="UniProtKB-SubCell"/>
</dbReference>
<feature type="transmembrane region" description="Helical" evidence="1">
    <location>
        <begin position="116"/>
        <end position="138"/>
    </location>
</feature>
<comment type="subcellular location">
    <subcellularLocation>
        <location evidence="1">Cell membrane</location>
        <topology evidence="1">Multi-pass membrane protein</topology>
    </subcellularLocation>
</comment>
<dbReference type="InterPro" id="IPR003744">
    <property type="entry name" value="YhhQ"/>
</dbReference>
<dbReference type="GO" id="GO:0022857">
    <property type="term" value="F:transmembrane transporter activity"/>
    <property type="evidence" value="ECO:0007669"/>
    <property type="project" value="UniProtKB-UniRule"/>
</dbReference>
<keyword evidence="1" id="KW-0812">Transmembrane</keyword>
<protein>
    <recommendedName>
        <fullName evidence="1">Probable queuosine precursor transporter</fullName>
        <shortName evidence="1">Q precursor transporter</shortName>
    </recommendedName>
</protein>
<comment type="similarity">
    <text evidence="1">Belongs to the vitamin uptake transporter (VUT/ECF) (TC 2.A.88) family. Q precursor transporter subfamily.</text>
</comment>
<dbReference type="Pfam" id="PF02592">
    <property type="entry name" value="Vut_1"/>
    <property type="match status" value="1"/>
</dbReference>
<keyword evidence="3" id="KW-1185">Reference proteome</keyword>
<dbReference type="NCBIfam" id="TIGR00697">
    <property type="entry name" value="queuosine precursor transporter"/>
    <property type="match status" value="1"/>
</dbReference>
<name>A0A6N6M3G9_9FLAO</name>
<feature type="transmembrane region" description="Helical" evidence="1">
    <location>
        <begin position="43"/>
        <end position="63"/>
    </location>
</feature>
<evidence type="ECO:0000256" key="1">
    <source>
        <dbReference type="HAMAP-Rule" id="MF_02088"/>
    </source>
</evidence>